<evidence type="ECO:0000313" key="2">
    <source>
        <dbReference type="Proteomes" id="UP000007800"/>
    </source>
</evidence>
<dbReference type="GeneID" id="9063792"/>
<protein>
    <submittedName>
        <fullName evidence="1">Uncharacterized protein</fullName>
    </submittedName>
</protein>
<evidence type="ECO:0000313" key="1">
    <source>
        <dbReference type="EMBL" id="EER16681.1"/>
    </source>
</evidence>
<dbReference type="OrthoDB" id="9984778at2759"/>
<dbReference type="InParanoid" id="C5KFR2"/>
<keyword evidence="2" id="KW-1185">Reference proteome</keyword>
<dbReference type="RefSeq" id="XP_002784885.1">
    <property type="nucleotide sequence ID" value="XM_002784839.1"/>
</dbReference>
<dbReference type="AlphaFoldDB" id="C5KFR2"/>
<sequence length="91" mass="9904">SPVADGVPTVEGEVKLHMISKGAGMKMMSLSEVLLRFEHDDEWHELQLSPAIGFQNNMLAMNGLGGRSDLSRFRLAGLTKPVCEIGPARII</sequence>
<feature type="non-terminal residue" evidence="1">
    <location>
        <position position="1"/>
    </location>
</feature>
<organism evidence="2">
    <name type="scientific">Perkinsus marinus (strain ATCC 50983 / TXsc)</name>
    <dbReference type="NCBI Taxonomy" id="423536"/>
    <lineage>
        <taxon>Eukaryota</taxon>
        <taxon>Sar</taxon>
        <taxon>Alveolata</taxon>
        <taxon>Perkinsozoa</taxon>
        <taxon>Perkinsea</taxon>
        <taxon>Perkinsida</taxon>
        <taxon>Perkinsidae</taxon>
        <taxon>Perkinsus</taxon>
    </lineage>
</organism>
<reference evidence="1 2" key="1">
    <citation type="submission" date="2008-07" db="EMBL/GenBank/DDBJ databases">
        <authorList>
            <person name="El-Sayed N."/>
            <person name="Caler E."/>
            <person name="Inman J."/>
            <person name="Amedeo P."/>
            <person name="Hass B."/>
            <person name="Wortman J."/>
        </authorList>
    </citation>
    <scope>NUCLEOTIDE SEQUENCE [LARGE SCALE GENOMIC DNA]</scope>
    <source>
        <strain evidence="2">ATCC 50983 / TXsc</strain>
    </source>
</reference>
<dbReference type="EMBL" id="GG672841">
    <property type="protein sequence ID" value="EER16681.1"/>
    <property type="molecule type" value="Genomic_DNA"/>
</dbReference>
<name>C5KFR2_PERM5</name>
<proteinExistence type="predicted"/>
<feature type="non-terminal residue" evidence="1">
    <location>
        <position position="91"/>
    </location>
</feature>
<gene>
    <name evidence="1" type="ORF">Pmar_PMAR007554</name>
</gene>
<dbReference type="Proteomes" id="UP000007800">
    <property type="component" value="Unassembled WGS sequence"/>
</dbReference>
<accession>C5KFR2</accession>